<name>Q7NSY9_CHRVO</name>
<keyword evidence="1" id="KW-0812">Transmembrane</keyword>
<dbReference type="GO" id="GO:0005886">
    <property type="term" value="C:plasma membrane"/>
    <property type="evidence" value="ECO:0007669"/>
    <property type="project" value="TreeGrafter"/>
</dbReference>
<dbReference type="Proteomes" id="UP000001424">
    <property type="component" value="Chromosome"/>
</dbReference>
<gene>
    <name evidence="2" type="ordered locus">CV_3280</name>
</gene>
<evidence type="ECO:0000313" key="2">
    <source>
        <dbReference type="EMBL" id="AAQ60944.1"/>
    </source>
</evidence>
<dbReference type="PANTHER" id="PTHR38598">
    <property type="entry name" value="INNER MEMBRANE PROTEIN YJCH"/>
    <property type="match status" value="1"/>
</dbReference>
<dbReference type="KEGG" id="cvi:CV_3280"/>
<dbReference type="Pfam" id="PF04341">
    <property type="entry name" value="DUF485"/>
    <property type="match status" value="1"/>
</dbReference>
<dbReference type="InterPro" id="IPR007436">
    <property type="entry name" value="DUF485"/>
</dbReference>
<organism evidence="2 3">
    <name type="scientific">Chromobacterium violaceum (strain ATCC 12472 / DSM 30191 / JCM 1249 / CCUG 213 / NBRC 12614 / NCIMB 9131 / NCTC 9757 / MK)</name>
    <dbReference type="NCBI Taxonomy" id="243365"/>
    <lineage>
        <taxon>Bacteria</taxon>
        <taxon>Pseudomonadati</taxon>
        <taxon>Pseudomonadota</taxon>
        <taxon>Betaproteobacteria</taxon>
        <taxon>Neisseriales</taxon>
        <taxon>Chromobacteriaceae</taxon>
        <taxon>Chromobacterium</taxon>
    </lineage>
</organism>
<dbReference type="HOGENOM" id="CLU_1529939_0_0_4"/>
<dbReference type="InterPro" id="IPR052959">
    <property type="entry name" value="Inner_membrane_assoc"/>
</dbReference>
<proteinExistence type="predicted"/>
<keyword evidence="1" id="KW-0472">Membrane</keyword>
<dbReference type="STRING" id="243365.CV_3280"/>
<dbReference type="PANTHER" id="PTHR38598:SF1">
    <property type="entry name" value="INNER MEMBRANE PROTEIN YJCH"/>
    <property type="match status" value="1"/>
</dbReference>
<evidence type="ECO:0008006" key="4">
    <source>
        <dbReference type="Google" id="ProtNLM"/>
    </source>
</evidence>
<accession>Q7NSY9</accession>
<keyword evidence="1" id="KW-1133">Transmembrane helix</keyword>
<dbReference type="eggNOG" id="COG3162">
    <property type="taxonomic scope" value="Bacteria"/>
</dbReference>
<keyword evidence="3" id="KW-1185">Reference proteome</keyword>
<evidence type="ECO:0000313" key="3">
    <source>
        <dbReference type="Proteomes" id="UP000001424"/>
    </source>
</evidence>
<reference evidence="2 3" key="1">
    <citation type="journal article" date="2003" name="Proc. Natl. Acad. Sci. U.S.A.">
        <title>The complete genome sequence of Chromobacterium violaceum reveals remarkable and exploitable bacterial adaptability.</title>
        <authorList>
            <person name="Vasconcelos A.T.R."/>
            <person name="de Almeida D.F."/>
            <person name="Almeida F.C."/>
            <person name="de Almeida L.G.P."/>
            <person name="de Almeida R."/>
            <person name="Goncalves J.A.A."/>
            <person name="Andrade E.M."/>
            <person name="Antonio R.V."/>
            <person name="Araripe J."/>
            <person name="de Araujo M.F.F."/>
            <person name="Filho S.A."/>
            <person name="Azevedo V."/>
            <person name="Batista A.J."/>
            <person name="Bataus L.A.M."/>
            <person name="Batista J.S."/>
            <person name="Belo A."/>
            <person name="vander Berg C."/>
            <person name="Blamey J."/>
            <person name="Bogo M."/>
            <person name="Bonato S."/>
            <person name="Bordignon J."/>
            <person name="Brito C.A."/>
            <person name="Brocchi M."/>
            <person name="Burity H.A."/>
            <person name="Camargo A.A."/>
            <person name="Cardoso D.D.P."/>
            <person name="Carneiro N.P."/>
            <person name="Carraro D.M."/>
            <person name="Carvalho C.M.B."/>
            <person name="Cascardo J.C.M."/>
            <person name="Cavada B.S."/>
            <person name="Chueire L.M.O."/>
            <person name="Pasa T.B.C."/>
            <person name="Duran N."/>
            <person name="Fagundes N."/>
            <person name="Falcao C.L."/>
            <person name="Fantinatti F."/>
            <person name="Farias I.P."/>
            <person name="Felipe M.S.S."/>
            <person name="Ferrari L.P."/>
            <person name="Ferro J.A."/>
            <person name="Ferro M.I.T."/>
            <person name="Franco G.R."/>
            <person name="Freitas N.S.A."/>
            <person name="Furlan L.R."/>
            <person name="Gazzinelli R.T."/>
            <person name="Gomes E.A."/>
            <person name="Goncalves P.R."/>
            <person name="Grangeiro T.B."/>
            <person name="Grattapaglia D."/>
            <person name="Grisard E.C."/>
            <person name="Guimaraes C.T."/>
            <person name="Hanna E.S."/>
            <person name="Hungria M."/>
            <person name="Jardim S.N."/>
            <person name="Laurino J."/>
            <person name="Leoi L.C.T."/>
            <person name="Fassarella L."/>
            <person name="Lima A."/>
            <person name="Loureiro M.F."/>
            <person name="Lyra M.C.P."/>
            <person name="Macedo M."/>
            <person name="Madeira H.M.F."/>
            <person name="Manfio G.P."/>
            <person name="Maranhao A.Q."/>
            <person name="Martins W.S."/>
            <person name="di Mauro S.M.Z."/>
            <person name="de Medeiros S.R.B."/>
            <person name="Meissner R.D.V."/>
            <person name="Menck C.F.M."/>
            <person name="Moreira M.A.M."/>
            <person name="Nascimento F.F."/>
            <person name="Nicolas M.F."/>
            <person name="Oliveira J.G."/>
            <person name="Oliveira S.C."/>
            <person name="Paixao R.F.C."/>
            <person name="Parente J.A."/>
            <person name="Pedrosa F.O."/>
            <person name="Pena S.J.D."/>
            <person name="Perreira J.O."/>
            <person name="Perreira M."/>
            <person name="Pinto L.S.R.C."/>
            <person name="Pinto L.S."/>
            <person name="Porto J.I.R."/>
            <person name="Potrich D.P."/>
            <person name="Neto C.E.R."/>
            <person name="Reis A.M.M."/>
            <person name="Rigo L.U."/>
            <person name="Rondinelli E."/>
            <person name="dos Santos E.B.P."/>
            <person name="Santos F.R."/>
            <person name="Schneider M.P.C."/>
            <person name="Seuanez H.N."/>
            <person name="Silva A.M.R."/>
            <person name="da Silva A.L.C."/>
            <person name="Silva D.W."/>
            <person name="Silva R."/>
            <person name="Simoes I.C."/>
            <person name="Simon D."/>
            <person name="Soares C.M.A."/>
            <person name="Soares R.B.A."/>
            <person name="Souza E.M."/>
            <person name="Souza K.R.L."/>
            <person name="Souza R.C."/>
            <person name="Steffens M.B.R."/>
            <person name="Steindel M."/>
            <person name="Teixeira S.R."/>
            <person name="Urmenyi T."/>
            <person name="Vettore A."/>
            <person name="Wassem R."/>
            <person name="Zaha A."/>
            <person name="Simpson A.J.G."/>
        </authorList>
    </citation>
    <scope>NUCLEOTIDE SEQUENCE [LARGE SCALE GENOMIC DNA]</scope>
    <source>
        <strain evidence="3">ATCC 12472 / DSM 30191 / JCM 1249 / NBRC 12614 / NCIMB 9131 / NCTC 9757</strain>
    </source>
</reference>
<dbReference type="EMBL" id="AE016825">
    <property type="protein sequence ID" value="AAQ60944.1"/>
    <property type="molecule type" value="Genomic_DNA"/>
</dbReference>
<feature type="transmembrane region" description="Helical" evidence="1">
    <location>
        <begin position="97"/>
        <end position="120"/>
    </location>
</feature>
<dbReference type="AlphaFoldDB" id="Q7NSY9"/>
<sequence>MSGSNVAPEDKRMEDRKFRANIPPQTIVFCTVYQTTIGLTNSQHQKIRLASLRLPLLFFQQRQTSAAPPKEDVMNEETLKKIQSNPKYLELVHKKTSLGWTLAIVMLVIYYGYILVLAFAPSLLGKPLYQGATMTVGIPVGVCIILSAFVLTGIYVRRANQEFDPLTQQIVEEAK</sequence>
<protein>
    <recommendedName>
        <fullName evidence="4">Inner membrane protein yjcH</fullName>
    </recommendedName>
</protein>
<evidence type="ECO:0000256" key="1">
    <source>
        <dbReference type="SAM" id="Phobius"/>
    </source>
</evidence>
<feature type="transmembrane region" description="Helical" evidence="1">
    <location>
        <begin position="132"/>
        <end position="156"/>
    </location>
</feature>